<keyword evidence="1" id="KW-0812">Transmembrane</keyword>
<name>A0A419W4R9_9BACT</name>
<evidence type="ECO:0000313" key="2">
    <source>
        <dbReference type="EMBL" id="RKD90447.1"/>
    </source>
</evidence>
<proteinExistence type="predicted"/>
<evidence type="ECO:0000313" key="3">
    <source>
        <dbReference type="Proteomes" id="UP000283387"/>
    </source>
</evidence>
<keyword evidence="1" id="KW-1133">Transmembrane helix</keyword>
<accession>A0A419W4R9</accession>
<comment type="caution">
    <text evidence="2">The sequence shown here is derived from an EMBL/GenBank/DDBJ whole genome shotgun (WGS) entry which is preliminary data.</text>
</comment>
<keyword evidence="3" id="KW-1185">Reference proteome</keyword>
<dbReference type="RefSeq" id="WP_147377133.1">
    <property type="nucleotide sequence ID" value="NZ_RAPN01000001.1"/>
</dbReference>
<organism evidence="2 3">
    <name type="scientific">Mangrovibacterium diazotrophicum</name>
    <dbReference type="NCBI Taxonomy" id="1261403"/>
    <lineage>
        <taxon>Bacteria</taxon>
        <taxon>Pseudomonadati</taxon>
        <taxon>Bacteroidota</taxon>
        <taxon>Bacteroidia</taxon>
        <taxon>Marinilabiliales</taxon>
        <taxon>Prolixibacteraceae</taxon>
        <taxon>Mangrovibacterium</taxon>
    </lineage>
</organism>
<protein>
    <submittedName>
        <fullName evidence="2">Uncharacterized protein</fullName>
    </submittedName>
</protein>
<evidence type="ECO:0000256" key="1">
    <source>
        <dbReference type="SAM" id="Phobius"/>
    </source>
</evidence>
<feature type="transmembrane region" description="Helical" evidence="1">
    <location>
        <begin position="7"/>
        <end position="28"/>
    </location>
</feature>
<reference evidence="2 3" key="1">
    <citation type="submission" date="2018-09" db="EMBL/GenBank/DDBJ databases">
        <title>Genomic Encyclopedia of Archaeal and Bacterial Type Strains, Phase II (KMG-II): from individual species to whole genera.</title>
        <authorList>
            <person name="Goeker M."/>
        </authorList>
    </citation>
    <scope>NUCLEOTIDE SEQUENCE [LARGE SCALE GENOMIC DNA]</scope>
    <source>
        <strain evidence="2 3">DSM 27148</strain>
    </source>
</reference>
<keyword evidence="1" id="KW-0472">Membrane</keyword>
<dbReference type="EMBL" id="RAPN01000001">
    <property type="protein sequence ID" value="RKD90447.1"/>
    <property type="molecule type" value="Genomic_DNA"/>
</dbReference>
<gene>
    <name evidence="2" type="ORF">BC643_0787</name>
</gene>
<sequence>MSTFTVVVIIVGGIIFFVWLGSVVVQYFSHLAVVGCDVPVVVMYLGEKDSVKGFLLEKPRYTTQFSGVNGKLEFFRDKDFYRLSDPPENLGITLIQTTGTNNPAVQELHGLQVGQGELTISVDPADSRDFKEIYVPVFVIDPATTGFLILIRKAAHEAGKKWYHGATGNFFPNFFGGQCRGLCDQWADWLGGWMIRHNDGTICKIEKVVYNTTKTGFRHVALRITICESGHVYYVDGHKNPDNPVVPGADYEQKHGVPETHYEIWSQ</sequence>
<dbReference type="Proteomes" id="UP000283387">
    <property type="component" value="Unassembled WGS sequence"/>
</dbReference>
<dbReference type="OrthoDB" id="9802481at2"/>
<dbReference type="AlphaFoldDB" id="A0A419W4R9"/>